<dbReference type="Proteomes" id="UP001161422">
    <property type="component" value="Unassembled WGS sequence"/>
</dbReference>
<keyword evidence="1 2" id="KW-0472">Membrane</keyword>
<sequence>MADLSSTKREGTLIQSGVKPIALEKENSEREFQRLNSASGMNLVDEAQEILTFVRHIPYVDTIESADMVFDEASTWLSQYQEGLIAKGEDKDVVHAAHFCLCCLLDEAIMRTPWGDEGKWAQRTLLYYFHEERNGGEYFFNVLTNARAEPQRFRGLLHLLFRCLALGFMGKYKIQQDGSIKLKKLYHSFGEELVELESAKKAKLSPKWRPTVLRGNRQLSRLSLWVALPVMAMLLIGGYLIGSIWNSLATEPVTKHIAQISAPTPLYRIDPIEVPQQIAKLSVTPPPQKPAMSLATLLAEEISAGELVYTERDGLEIVRFNGALFDTGSNSLATDFKVTLSAIASALNLLPGPVEVSGHTDNVPIRTVKYPSNWALSSARADAVATELVNIGVDGQRITAIGQGDNQPIGDNATSDGRALNRRVEISLRHMEGL</sequence>
<evidence type="ECO:0000259" key="3">
    <source>
        <dbReference type="PROSITE" id="PS51123"/>
    </source>
</evidence>
<evidence type="ECO:0000256" key="2">
    <source>
        <dbReference type="SAM" id="Phobius"/>
    </source>
</evidence>
<organism evidence="4 5">
    <name type="scientific">Paraferrimonas sedimenticola</name>
    <dbReference type="NCBI Taxonomy" id="375674"/>
    <lineage>
        <taxon>Bacteria</taxon>
        <taxon>Pseudomonadati</taxon>
        <taxon>Pseudomonadota</taxon>
        <taxon>Gammaproteobacteria</taxon>
        <taxon>Alteromonadales</taxon>
        <taxon>Ferrimonadaceae</taxon>
        <taxon>Paraferrimonas</taxon>
    </lineage>
</organism>
<feature type="domain" description="OmpA-like" evidence="3">
    <location>
        <begin position="312"/>
        <end position="432"/>
    </location>
</feature>
<dbReference type="AlphaFoldDB" id="A0AA37VYQ0"/>
<dbReference type="PANTHER" id="PTHR30329">
    <property type="entry name" value="STATOR ELEMENT OF FLAGELLAR MOTOR COMPLEX"/>
    <property type="match status" value="1"/>
</dbReference>
<keyword evidence="5" id="KW-1185">Reference proteome</keyword>
<evidence type="ECO:0000313" key="4">
    <source>
        <dbReference type="EMBL" id="GLP96834.1"/>
    </source>
</evidence>
<dbReference type="InterPro" id="IPR050330">
    <property type="entry name" value="Bact_OuterMem_StrucFunc"/>
</dbReference>
<reference evidence="4" key="1">
    <citation type="journal article" date="2014" name="Int. J. Syst. Evol. Microbiol.">
        <title>Complete genome sequence of Corynebacterium casei LMG S-19264T (=DSM 44701T), isolated from a smear-ripened cheese.</title>
        <authorList>
            <consortium name="US DOE Joint Genome Institute (JGI-PGF)"/>
            <person name="Walter F."/>
            <person name="Albersmeier A."/>
            <person name="Kalinowski J."/>
            <person name="Ruckert C."/>
        </authorList>
    </citation>
    <scope>NUCLEOTIDE SEQUENCE</scope>
    <source>
        <strain evidence="4">NBRC 101628</strain>
    </source>
</reference>
<dbReference type="PANTHER" id="PTHR30329:SF21">
    <property type="entry name" value="LIPOPROTEIN YIAD-RELATED"/>
    <property type="match status" value="1"/>
</dbReference>
<protein>
    <recommendedName>
        <fullName evidence="3">OmpA-like domain-containing protein</fullName>
    </recommendedName>
</protein>
<dbReference type="GO" id="GO:0016020">
    <property type="term" value="C:membrane"/>
    <property type="evidence" value="ECO:0007669"/>
    <property type="project" value="UniProtKB-UniRule"/>
</dbReference>
<dbReference type="Pfam" id="PF00691">
    <property type="entry name" value="OmpA"/>
    <property type="match status" value="1"/>
</dbReference>
<proteinExistence type="predicted"/>
<dbReference type="PROSITE" id="PS51123">
    <property type="entry name" value="OMPA_2"/>
    <property type="match status" value="1"/>
</dbReference>
<gene>
    <name evidence="4" type="ORF">GCM10007895_21400</name>
</gene>
<dbReference type="InterPro" id="IPR006665">
    <property type="entry name" value="OmpA-like"/>
</dbReference>
<evidence type="ECO:0000256" key="1">
    <source>
        <dbReference type="PROSITE-ProRule" id="PRU00473"/>
    </source>
</evidence>
<dbReference type="SUPFAM" id="SSF103088">
    <property type="entry name" value="OmpA-like"/>
    <property type="match status" value="1"/>
</dbReference>
<dbReference type="Gene3D" id="1.25.40.590">
    <property type="entry name" value="Type IV / VI secretion system, DotU"/>
    <property type="match status" value="1"/>
</dbReference>
<dbReference type="NCBIfam" id="TIGR03349">
    <property type="entry name" value="IV_VI_DotU"/>
    <property type="match status" value="1"/>
</dbReference>
<evidence type="ECO:0000313" key="5">
    <source>
        <dbReference type="Proteomes" id="UP001161422"/>
    </source>
</evidence>
<dbReference type="InterPro" id="IPR036737">
    <property type="entry name" value="OmpA-like_sf"/>
</dbReference>
<dbReference type="InterPro" id="IPR038522">
    <property type="entry name" value="T4/T6SS_DotU_sf"/>
</dbReference>
<keyword evidence="2" id="KW-1133">Transmembrane helix</keyword>
<dbReference type="NCBIfam" id="NF038228">
    <property type="entry name" value="IcmH_DotU_IVB"/>
    <property type="match status" value="1"/>
</dbReference>
<dbReference type="RefSeq" id="WP_095504148.1">
    <property type="nucleotide sequence ID" value="NZ_BSNC01000005.1"/>
</dbReference>
<keyword evidence="2" id="KW-0812">Transmembrane</keyword>
<comment type="caution">
    <text evidence="4">The sequence shown here is derived from an EMBL/GenBank/DDBJ whole genome shotgun (WGS) entry which is preliminary data.</text>
</comment>
<feature type="transmembrane region" description="Helical" evidence="2">
    <location>
        <begin position="222"/>
        <end position="245"/>
    </location>
</feature>
<dbReference type="EMBL" id="BSNC01000005">
    <property type="protein sequence ID" value="GLP96834.1"/>
    <property type="molecule type" value="Genomic_DNA"/>
</dbReference>
<name>A0AA37VYQ0_9GAMM</name>
<dbReference type="Gene3D" id="3.30.1330.60">
    <property type="entry name" value="OmpA-like domain"/>
    <property type="match status" value="1"/>
</dbReference>
<dbReference type="CDD" id="cd07185">
    <property type="entry name" value="OmpA_C-like"/>
    <property type="match status" value="1"/>
</dbReference>
<reference evidence="4" key="2">
    <citation type="submission" date="2023-01" db="EMBL/GenBank/DDBJ databases">
        <title>Draft genome sequence of Paraferrimonas sedimenticola strain NBRC 101628.</title>
        <authorList>
            <person name="Sun Q."/>
            <person name="Mori K."/>
        </authorList>
    </citation>
    <scope>NUCLEOTIDE SEQUENCE</scope>
    <source>
        <strain evidence="4">NBRC 101628</strain>
    </source>
</reference>
<dbReference type="InterPro" id="IPR017732">
    <property type="entry name" value="T4/T6SS_DotU"/>
</dbReference>
<accession>A0AA37VYQ0</accession>
<dbReference type="Pfam" id="PF09850">
    <property type="entry name" value="DotU"/>
    <property type="match status" value="1"/>
</dbReference>